<reference evidence="3" key="1">
    <citation type="journal article" date="2019" name="Int. J. Syst. Evol. Microbiol.">
        <title>The Global Catalogue of Microorganisms (GCM) 10K type strain sequencing project: providing services to taxonomists for standard genome sequencing and annotation.</title>
        <authorList>
            <consortium name="The Broad Institute Genomics Platform"/>
            <consortium name="The Broad Institute Genome Sequencing Center for Infectious Disease"/>
            <person name="Wu L."/>
            <person name="Ma J."/>
        </authorList>
    </citation>
    <scope>NUCLEOTIDE SEQUENCE [LARGE SCALE GENOMIC DNA]</scope>
    <source>
        <strain evidence="3">JCM 17085</strain>
    </source>
</reference>
<proteinExistence type="predicted"/>
<evidence type="ECO:0000313" key="2">
    <source>
        <dbReference type="EMBL" id="GAA4092299.1"/>
    </source>
</evidence>
<organism evidence="2 3">
    <name type="scientific">Mucilaginibacter panaciglaebae</name>
    <dbReference type="NCBI Taxonomy" id="502331"/>
    <lineage>
        <taxon>Bacteria</taxon>
        <taxon>Pseudomonadati</taxon>
        <taxon>Bacteroidota</taxon>
        <taxon>Sphingobacteriia</taxon>
        <taxon>Sphingobacteriales</taxon>
        <taxon>Sphingobacteriaceae</taxon>
        <taxon>Mucilaginibacter</taxon>
    </lineage>
</organism>
<feature type="chain" id="PRO_5045124612" description="WG repeat protein" evidence="1">
    <location>
        <begin position="21"/>
        <end position="144"/>
    </location>
</feature>
<name>A0ABP7WN39_9SPHI</name>
<evidence type="ECO:0008006" key="4">
    <source>
        <dbReference type="Google" id="ProtNLM"/>
    </source>
</evidence>
<accession>A0ABP7WN39</accession>
<gene>
    <name evidence="2" type="ORF">GCM10022392_13080</name>
</gene>
<sequence length="144" mass="15711">MKAFTSITFSLLLWTISVHAQALYAADAYELKVTTPRGFFDEGKIYIADKYGLKDKAAGFIEGGKVYAADGYQLKDKVIGFIEGKTIFNADAYQLKNKPAAFLADGKVYAADAYGLKGKIIGFYDGDEKSGAACAAILRLIRKR</sequence>
<keyword evidence="1" id="KW-0732">Signal</keyword>
<evidence type="ECO:0000256" key="1">
    <source>
        <dbReference type="SAM" id="SignalP"/>
    </source>
</evidence>
<protein>
    <recommendedName>
        <fullName evidence="4">WG repeat protein</fullName>
    </recommendedName>
</protein>
<feature type="signal peptide" evidence="1">
    <location>
        <begin position="1"/>
        <end position="20"/>
    </location>
</feature>
<keyword evidence="3" id="KW-1185">Reference proteome</keyword>
<evidence type="ECO:0000313" key="3">
    <source>
        <dbReference type="Proteomes" id="UP001500841"/>
    </source>
</evidence>
<dbReference type="RefSeq" id="WP_345102023.1">
    <property type="nucleotide sequence ID" value="NZ_BAABCV010000004.1"/>
</dbReference>
<comment type="caution">
    <text evidence="2">The sequence shown here is derived from an EMBL/GenBank/DDBJ whole genome shotgun (WGS) entry which is preliminary data.</text>
</comment>
<dbReference type="Proteomes" id="UP001500841">
    <property type="component" value="Unassembled WGS sequence"/>
</dbReference>
<dbReference type="EMBL" id="BAABCV010000004">
    <property type="protein sequence ID" value="GAA4092299.1"/>
    <property type="molecule type" value="Genomic_DNA"/>
</dbReference>